<evidence type="ECO:0000259" key="6">
    <source>
        <dbReference type="Pfam" id="PF04542"/>
    </source>
</evidence>
<dbReference type="Pfam" id="PF04542">
    <property type="entry name" value="Sigma70_r2"/>
    <property type="match status" value="1"/>
</dbReference>
<organism evidence="8 9">
    <name type="scientific">Wansuia hejianensis</name>
    <dbReference type="NCBI Taxonomy" id="2763667"/>
    <lineage>
        <taxon>Bacteria</taxon>
        <taxon>Bacillati</taxon>
        <taxon>Bacillota</taxon>
        <taxon>Clostridia</taxon>
        <taxon>Lachnospirales</taxon>
        <taxon>Lachnospiraceae</taxon>
        <taxon>Wansuia</taxon>
    </lineage>
</organism>
<protein>
    <submittedName>
        <fullName evidence="8">Sigma-70 family RNA polymerase sigma factor</fullName>
    </submittedName>
</protein>
<dbReference type="PANTHER" id="PTHR43133">
    <property type="entry name" value="RNA POLYMERASE ECF-TYPE SIGMA FACTO"/>
    <property type="match status" value="1"/>
</dbReference>
<comment type="similarity">
    <text evidence="1">Belongs to the sigma-70 factor family. ECF subfamily.</text>
</comment>
<dbReference type="InterPro" id="IPR036388">
    <property type="entry name" value="WH-like_DNA-bd_sf"/>
</dbReference>
<dbReference type="SUPFAM" id="SSF88659">
    <property type="entry name" value="Sigma3 and sigma4 domains of RNA polymerase sigma factors"/>
    <property type="match status" value="1"/>
</dbReference>
<dbReference type="EMBL" id="JACRTK010000001">
    <property type="protein sequence ID" value="MBC8590365.1"/>
    <property type="molecule type" value="Genomic_DNA"/>
</dbReference>
<dbReference type="RefSeq" id="WP_249323182.1">
    <property type="nucleotide sequence ID" value="NZ_JACRTK010000001.1"/>
</dbReference>
<name>A0A926F1U0_9FIRM</name>
<dbReference type="AlphaFoldDB" id="A0A926F1U0"/>
<evidence type="ECO:0000256" key="2">
    <source>
        <dbReference type="ARBA" id="ARBA00023015"/>
    </source>
</evidence>
<dbReference type="SUPFAM" id="SSF88946">
    <property type="entry name" value="Sigma2 domain of RNA polymerase sigma factors"/>
    <property type="match status" value="1"/>
</dbReference>
<evidence type="ECO:0000313" key="9">
    <source>
        <dbReference type="Proteomes" id="UP000601522"/>
    </source>
</evidence>
<dbReference type="InterPro" id="IPR014284">
    <property type="entry name" value="RNA_pol_sigma-70_dom"/>
</dbReference>
<dbReference type="Gene3D" id="1.10.1740.10">
    <property type="match status" value="1"/>
</dbReference>
<proteinExistence type="inferred from homology"/>
<accession>A0A926F1U0</accession>
<sequence length="151" mass="18083">MNIYLVYEKYHKDFIAFARSIVNDHNEAFDLVQDAYVKALEREEIFEIMNEYQIKGWFFTTIKNKNIDNIRRQHRLKYEEEMEIYSNTESFEENIVLNDLLNKLPDKYRKVISLKYGMNLNSAEIGERLGISPSTVRSQLSEGRRLLKKYV</sequence>
<dbReference type="NCBIfam" id="TIGR02937">
    <property type="entry name" value="sigma70-ECF"/>
    <property type="match status" value="1"/>
</dbReference>
<keyword evidence="5" id="KW-0804">Transcription</keyword>
<dbReference type="GO" id="GO:0003677">
    <property type="term" value="F:DNA binding"/>
    <property type="evidence" value="ECO:0007669"/>
    <property type="project" value="UniProtKB-KW"/>
</dbReference>
<dbReference type="InterPro" id="IPR039425">
    <property type="entry name" value="RNA_pol_sigma-70-like"/>
</dbReference>
<comment type="caution">
    <text evidence="8">The sequence shown here is derived from an EMBL/GenBank/DDBJ whole genome shotgun (WGS) entry which is preliminary data.</text>
</comment>
<dbReference type="InterPro" id="IPR007627">
    <property type="entry name" value="RNA_pol_sigma70_r2"/>
</dbReference>
<dbReference type="InterPro" id="IPR013324">
    <property type="entry name" value="RNA_pol_sigma_r3/r4-like"/>
</dbReference>
<keyword evidence="3" id="KW-0731">Sigma factor</keyword>
<dbReference type="Proteomes" id="UP000601522">
    <property type="component" value="Unassembled WGS sequence"/>
</dbReference>
<dbReference type="InterPro" id="IPR013325">
    <property type="entry name" value="RNA_pol_sigma_r2"/>
</dbReference>
<evidence type="ECO:0000313" key="8">
    <source>
        <dbReference type="EMBL" id="MBC8590365.1"/>
    </source>
</evidence>
<keyword evidence="2" id="KW-0805">Transcription regulation</keyword>
<keyword evidence="9" id="KW-1185">Reference proteome</keyword>
<dbReference type="Pfam" id="PF08281">
    <property type="entry name" value="Sigma70_r4_2"/>
    <property type="match status" value="1"/>
</dbReference>
<evidence type="ECO:0000259" key="7">
    <source>
        <dbReference type="Pfam" id="PF08281"/>
    </source>
</evidence>
<evidence type="ECO:0000256" key="4">
    <source>
        <dbReference type="ARBA" id="ARBA00023125"/>
    </source>
</evidence>
<reference evidence="8 9" key="1">
    <citation type="submission" date="2020-08" db="EMBL/GenBank/DDBJ databases">
        <title>Genome public.</title>
        <authorList>
            <person name="Liu C."/>
            <person name="Sun Q."/>
        </authorList>
    </citation>
    <scope>NUCLEOTIDE SEQUENCE [LARGE SCALE GENOMIC DNA]</scope>
    <source>
        <strain evidence="8 9">NSJ-26</strain>
    </source>
</reference>
<feature type="domain" description="RNA polymerase sigma-70 region 2" evidence="6">
    <location>
        <begin position="7"/>
        <end position="75"/>
    </location>
</feature>
<dbReference type="GO" id="GO:0016987">
    <property type="term" value="F:sigma factor activity"/>
    <property type="evidence" value="ECO:0007669"/>
    <property type="project" value="UniProtKB-KW"/>
</dbReference>
<gene>
    <name evidence="8" type="ORF">H8689_04320</name>
</gene>
<dbReference type="PANTHER" id="PTHR43133:SF8">
    <property type="entry name" value="RNA POLYMERASE SIGMA FACTOR HI_1459-RELATED"/>
    <property type="match status" value="1"/>
</dbReference>
<dbReference type="CDD" id="cd06171">
    <property type="entry name" value="Sigma70_r4"/>
    <property type="match status" value="1"/>
</dbReference>
<dbReference type="GO" id="GO:0006352">
    <property type="term" value="P:DNA-templated transcription initiation"/>
    <property type="evidence" value="ECO:0007669"/>
    <property type="project" value="InterPro"/>
</dbReference>
<dbReference type="InterPro" id="IPR013249">
    <property type="entry name" value="RNA_pol_sigma70_r4_t2"/>
</dbReference>
<feature type="domain" description="RNA polymerase sigma factor 70 region 4 type 2" evidence="7">
    <location>
        <begin position="97"/>
        <end position="147"/>
    </location>
</feature>
<evidence type="ECO:0000256" key="5">
    <source>
        <dbReference type="ARBA" id="ARBA00023163"/>
    </source>
</evidence>
<evidence type="ECO:0000256" key="1">
    <source>
        <dbReference type="ARBA" id="ARBA00010641"/>
    </source>
</evidence>
<dbReference type="Gene3D" id="1.10.10.10">
    <property type="entry name" value="Winged helix-like DNA-binding domain superfamily/Winged helix DNA-binding domain"/>
    <property type="match status" value="1"/>
</dbReference>
<evidence type="ECO:0000256" key="3">
    <source>
        <dbReference type="ARBA" id="ARBA00023082"/>
    </source>
</evidence>
<keyword evidence="4" id="KW-0238">DNA-binding</keyword>